<sequence length="320" mass="35992">MLLQSPEVMEFKQKTLPSAKYFDDHCLLHLIPGEKDDQTIFERMKELVRKAMCTGVPVFVSNPSKDHDQREVEQNNPDSTRIRLPKTQSMIPAQASHGRTSCALLRLHEHEGDGDQNYYKRMVLPRRQVDATFAGEYEVDLHTSHATGRLPCPVDDADGLLAQRAEAKNGQTRAIEWNLARSAAPKRVYRSASVDTALALQKKTLETAQRRTSLKECRRDLREYNIPLATLLSEDGTRTSSRREIEIITERFYSNLFRSITPVSSSIIPTGDAPPRILPSEVLVAIKSRKPGTAPGPDFTPVDFLRAAGHPLNLQVHMLC</sequence>
<feature type="compositionally biased region" description="Basic and acidic residues" evidence="1">
    <location>
        <begin position="64"/>
        <end position="73"/>
    </location>
</feature>
<evidence type="ECO:0000313" key="3">
    <source>
        <dbReference type="Proteomes" id="UP001303046"/>
    </source>
</evidence>
<protein>
    <submittedName>
        <fullName evidence="2">Uncharacterized protein</fullName>
    </submittedName>
</protein>
<name>A0ABR1EI27_NECAM</name>
<organism evidence="2 3">
    <name type="scientific">Necator americanus</name>
    <name type="common">Human hookworm</name>
    <dbReference type="NCBI Taxonomy" id="51031"/>
    <lineage>
        <taxon>Eukaryota</taxon>
        <taxon>Metazoa</taxon>
        <taxon>Ecdysozoa</taxon>
        <taxon>Nematoda</taxon>
        <taxon>Chromadorea</taxon>
        <taxon>Rhabditida</taxon>
        <taxon>Rhabditina</taxon>
        <taxon>Rhabditomorpha</taxon>
        <taxon>Strongyloidea</taxon>
        <taxon>Ancylostomatidae</taxon>
        <taxon>Bunostominae</taxon>
        <taxon>Necator</taxon>
    </lineage>
</organism>
<reference evidence="2 3" key="1">
    <citation type="submission" date="2023-08" db="EMBL/GenBank/DDBJ databases">
        <title>A Necator americanus chromosomal reference genome.</title>
        <authorList>
            <person name="Ilik V."/>
            <person name="Petrzelkova K.J."/>
            <person name="Pardy F."/>
            <person name="Fuh T."/>
            <person name="Niatou-Singa F.S."/>
            <person name="Gouil Q."/>
            <person name="Baker L."/>
            <person name="Ritchie M.E."/>
            <person name="Jex A.R."/>
            <person name="Gazzola D."/>
            <person name="Li H."/>
            <person name="Toshio Fujiwara R."/>
            <person name="Zhan B."/>
            <person name="Aroian R.V."/>
            <person name="Pafco B."/>
            <person name="Schwarz E.M."/>
        </authorList>
    </citation>
    <scope>NUCLEOTIDE SEQUENCE [LARGE SCALE GENOMIC DNA]</scope>
    <source>
        <strain evidence="2 3">Aroian</strain>
        <tissue evidence="2">Whole animal</tissue>
    </source>
</reference>
<feature type="region of interest" description="Disordered" evidence="1">
    <location>
        <begin position="60"/>
        <end position="82"/>
    </location>
</feature>
<evidence type="ECO:0000313" key="2">
    <source>
        <dbReference type="EMBL" id="KAK6762334.1"/>
    </source>
</evidence>
<keyword evidence="3" id="KW-1185">Reference proteome</keyword>
<comment type="caution">
    <text evidence="2">The sequence shown here is derived from an EMBL/GenBank/DDBJ whole genome shotgun (WGS) entry which is preliminary data.</text>
</comment>
<evidence type="ECO:0000256" key="1">
    <source>
        <dbReference type="SAM" id="MobiDB-lite"/>
    </source>
</evidence>
<accession>A0ABR1EI27</accession>
<proteinExistence type="predicted"/>
<dbReference type="EMBL" id="JAVFWL010000006">
    <property type="protein sequence ID" value="KAK6762334.1"/>
    <property type="molecule type" value="Genomic_DNA"/>
</dbReference>
<gene>
    <name evidence="2" type="primary">Necator_chrX.g23320</name>
    <name evidence="2" type="ORF">RB195_023157</name>
</gene>
<dbReference type="Proteomes" id="UP001303046">
    <property type="component" value="Unassembled WGS sequence"/>
</dbReference>